<proteinExistence type="predicted"/>
<evidence type="ECO:0000313" key="4">
    <source>
        <dbReference type="Proteomes" id="UP000178448"/>
    </source>
</evidence>
<keyword evidence="1" id="KW-0812">Transmembrane</keyword>
<evidence type="ECO:0000313" key="3">
    <source>
        <dbReference type="EMBL" id="OGG01566.1"/>
    </source>
</evidence>
<dbReference type="SUPFAM" id="SSF48317">
    <property type="entry name" value="Acid phosphatase/Vanadium-dependent haloperoxidase"/>
    <property type="match status" value="1"/>
</dbReference>
<accession>A0A1F5YN67</accession>
<reference evidence="3 4" key="1">
    <citation type="journal article" date="2016" name="Nat. Commun.">
        <title>Thousands of microbial genomes shed light on interconnected biogeochemical processes in an aquifer system.</title>
        <authorList>
            <person name="Anantharaman K."/>
            <person name="Brown C.T."/>
            <person name="Hug L.A."/>
            <person name="Sharon I."/>
            <person name="Castelle C.J."/>
            <person name="Probst A.J."/>
            <person name="Thomas B.C."/>
            <person name="Singh A."/>
            <person name="Wilkins M.J."/>
            <person name="Karaoz U."/>
            <person name="Brodie E.L."/>
            <person name="Williams K.H."/>
            <person name="Hubbard S.S."/>
            <person name="Banfield J.F."/>
        </authorList>
    </citation>
    <scope>NUCLEOTIDE SEQUENCE [LARGE SCALE GENOMIC DNA]</scope>
</reference>
<organism evidence="3 4">
    <name type="scientific">Candidatus Gottesmanbacteria bacterium RBG_16_52_11</name>
    <dbReference type="NCBI Taxonomy" id="1798374"/>
    <lineage>
        <taxon>Bacteria</taxon>
        <taxon>Candidatus Gottesmaniibacteriota</taxon>
    </lineage>
</organism>
<protein>
    <recommendedName>
        <fullName evidence="2">Phosphatidic acid phosphatase type 2/haloperoxidase domain-containing protein</fullName>
    </recommendedName>
</protein>
<feature type="transmembrane region" description="Helical" evidence="1">
    <location>
        <begin position="173"/>
        <end position="194"/>
    </location>
</feature>
<keyword evidence="1" id="KW-1133">Transmembrane helix</keyword>
<dbReference type="STRING" id="1798374.A2Z33_00080"/>
<evidence type="ECO:0000259" key="2">
    <source>
        <dbReference type="SMART" id="SM00014"/>
    </source>
</evidence>
<dbReference type="PANTHER" id="PTHR14969:SF13">
    <property type="entry name" value="AT30094P"/>
    <property type="match status" value="1"/>
</dbReference>
<dbReference type="Proteomes" id="UP000178448">
    <property type="component" value="Unassembled WGS sequence"/>
</dbReference>
<feature type="transmembrane region" description="Helical" evidence="1">
    <location>
        <begin position="65"/>
        <end position="86"/>
    </location>
</feature>
<feature type="transmembrane region" description="Helical" evidence="1">
    <location>
        <begin position="98"/>
        <end position="118"/>
    </location>
</feature>
<feature type="transmembrane region" description="Helical" evidence="1">
    <location>
        <begin position="200"/>
        <end position="218"/>
    </location>
</feature>
<evidence type="ECO:0000256" key="1">
    <source>
        <dbReference type="SAM" id="Phobius"/>
    </source>
</evidence>
<dbReference type="Pfam" id="PF01569">
    <property type="entry name" value="PAP2"/>
    <property type="match status" value="1"/>
</dbReference>
<dbReference type="AlphaFoldDB" id="A0A1F5YN67"/>
<sequence>MRKRLIVVFISGLLFVCFFLFSRSVRSGRWNGADFAVTVKIQERIDKASQLRTSAFLGDLMEGSVILVSPAVSTVAVLLLTAVASFDLKNRRLRWRGVLIPLAFAILVLAEVYGKTVVHHPAPPFFMIKNPTTHFPSFYVNEEFSYPSGHAARAAFLALVAAGLLLRRTRVRLRTIILLVILTSMVLFIGISKIYLGHHWASDIFGGVMVGSAIGLLVL</sequence>
<dbReference type="InterPro" id="IPR036938">
    <property type="entry name" value="PAP2/HPO_sf"/>
</dbReference>
<dbReference type="PANTHER" id="PTHR14969">
    <property type="entry name" value="SPHINGOSINE-1-PHOSPHATE PHOSPHOHYDROLASE"/>
    <property type="match status" value="1"/>
</dbReference>
<dbReference type="Gene3D" id="1.20.144.10">
    <property type="entry name" value="Phosphatidic acid phosphatase type 2/haloperoxidase"/>
    <property type="match status" value="1"/>
</dbReference>
<keyword evidence="1" id="KW-0472">Membrane</keyword>
<feature type="transmembrane region" description="Helical" evidence="1">
    <location>
        <begin position="144"/>
        <end position="166"/>
    </location>
</feature>
<dbReference type="SMART" id="SM00014">
    <property type="entry name" value="acidPPc"/>
    <property type="match status" value="1"/>
</dbReference>
<name>A0A1F5YN67_9BACT</name>
<gene>
    <name evidence="3" type="ORF">A2Z33_00080</name>
</gene>
<comment type="caution">
    <text evidence="3">The sequence shown here is derived from an EMBL/GenBank/DDBJ whole genome shotgun (WGS) entry which is preliminary data.</text>
</comment>
<dbReference type="EMBL" id="MFJD01000014">
    <property type="protein sequence ID" value="OGG01566.1"/>
    <property type="molecule type" value="Genomic_DNA"/>
</dbReference>
<dbReference type="InterPro" id="IPR000326">
    <property type="entry name" value="PAP2/HPO"/>
</dbReference>
<feature type="domain" description="Phosphatidic acid phosphatase type 2/haloperoxidase" evidence="2">
    <location>
        <begin position="98"/>
        <end position="219"/>
    </location>
</feature>